<dbReference type="PANTHER" id="PTHR11439">
    <property type="entry name" value="GAG-POL-RELATED RETROTRANSPOSON"/>
    <property type="match status" value="1"/>
</dbReference>
<evidence type="ECO:0000313" key="2">
    <source>
        <dbReference type="EMBL" id="BBN68231.1"/>
    </source>
</evidence>
<gene>
    <name evidence="2" type="ORF">Prudu_342S000200</name>
</gene>
<organism evidence="2">
    <name type="scientific">Prunus dulcis</name>
    <name type="common">Almond</name>
    <name type="synonym">Amygdalus dulcis</name>
    <dbReference type="NCBI Taxonomy" id="3755"/>
    <lineage>
        <taxon>Eukaryota</taxon>
        <taxon>Viridiplantae</taxon>
        <taxon>Streptophyta</taxon>
        <taxon>Embryophyta</taxon>
        <taxon>Tracheophyta</taxon>
        <taxon>Spermatophyta</taxon>
        <taxon>Magnoliopsida</taxon>
        <taxon>eudicotyledons</taxon>
        <taxon>Gunneridae</taxon>
        <taxon>Pentapetalae</taxon>
        <taxon>rosids</taxon>
        <taxon>fabids</taxon>
        <taxon>Rosales</taxon>
        <taxon>Rosaceae</taxon>
        <taxon>Amygdaloideae</taxon>
        <taxon>Amygdaleae</taxon>
        <taxon>Prunus</taxon>
    </lineage>
</organism>
<protein>
    <recommendedName>
        <fullName evidence="1">Reverse transcriptase Ty1/copia-type domain-containing protein</fullName>
    </recommendedName>
</protein>
<name>A0A5H2XW60_PRUDU</name>
<feature type="domain" description="Reverse transcriptase Ty1/copia-type" evidence="1">
    <location>
        <begin position="116"/>
        <end position="230"/>
    </location>
</feature>
<dbReference type="InterPro" id="IPR043502">
    <property type="entry name" value="DNA/RNA_pol_sf"/>
</dbReference>
<dbReference type="CDD" id="cd09272">
    <property type="entry name" value="RNase_HI_RT_Ty1"/>
    <property type="match status" value="1"/>
</dbReference>
<dbReference type="AlphaFoldDB" id="A0A5H2XW60"/>
<dbReference type="EMBL" id="AP020679">
    <property type="protein sequence ID" value="BBN68231.1"/>
    <property type="molecule type" value="Genomic_DNA"/>
</dbReference>
<dbReference type="SUPFAM" id="SSF56672">
    <property type="entry name" value="DNA/RNA polymerases"/>
    <property type="match status" value="1"/>
</dbReference>
<sequence length="368" mass="42174">MPKEVKVGALHKVPMWDFVQAVVVATRVLEIRFGIWKLRQGRRRGCLGASRFDVGSARPQKCVFLRRGRRRGCLGASRFDAGSVRPRKCVFLRHGRRRGCLGASCFDAGYARFIMSPRAWFGRFTASMKKFGYVQSNSDHTLFLKRHKGKLTALIIYVDDMIVTGDDQIEMQNLQKYLASEFEMKSLGDLKYFLGIEVARSKHGIFLSQRKYIFDLLAETGTLDCKPIDTHSEQNHKLGLYHDEVPTDKELSVVSQFMHSPSEDHMGVVMRILRYLKVTPRKGLMFCKYGHTYVEGSKKQKVVSRSSAEAEYRGMAQGVCELLWLRRLLRDLGFGPQKPMNLYCDNKAAIAIAHNHMQHHRTKHVEVD</sequence>
<reference evidence="2" key="1">
    <citation type="journal article" date="2019" name="Science">
        <title>Mutation of a bHLH transcription factor allowed almond domestication.</title>
        <authorList>
            <person name="Sanchez-Perez R."/>
            <person name="Pavan S."/>
            <person name="Mazzeo R."/>
            <person name="Moldovan C."/>
            <person name="Aiese Cigliano R."/>
            <person name="Del Cueto J."/>
            <person name="Ricciardi F."/>
            <person name="Lotti C."/>
            <person name="Ricciardi L."/>
            <person name="Dicenta F."/>
            <person name="Lopez-Marques R.L."/>
            <person name="Lindberg Moller B."/>
        </authorList>
    </citation>
    <scope>NUCLEOTIDE SEQUENCE</scope>
</reference>
<dbReference type="Pfam" id="PF07727">
    <property type="entry name" value="RVT_2"/>
    <property type="match status" value="1"/>
</dbReference>
<dbReference type="PANTHER" id="PTHR11439:SF467">
    <property type="entry name" value="INTEGRASE CATALYTIC DOMAIN-CONTAINING PROTEIN"/>
    <property type="match status" value="1"/>
</dbReference>
<evidence type="ECO:0000259" key="1">
    <source>
        <dbReference type="Pfam" id="PF07727"/>
    </source>
</evidence>
<proteinExistence type="predicted"/>
<dbReference type="InterPro" id="IPR013103">
    <property type="entry name" value="RVT_2"/>
</dbReference>
<accession>A0A5H2XW60</accession>